<accession>A0A956NIR9</accession>
<comment type="caution">
    <text evidence="1">The sequence shown here is derived from an EMBL/GenBank/DDBJ whole genome shotgun (WGS) entry which is preliminary data.</text>
</comment>
<name>A0A956NIR9_UNCEI</name>
<reference evidence="1" key="2">
    <citation type="journal article" date="2021" name="Microbiome">
        <title>Successional dynamics and alternative stable states in a saline activated sludge microbial community over 9 years.</title>
        <authorList>
            <person name="Wang Y."/>
            <person name="Ye J."/>
            <person name="Ju F."/>
            <person name="Liu L."/>
            <person name="Boyd J.A."/>
            <person name="Deng Y."/>
            <person name="Parks D.H."/>
            <person name="Jiang X."/>
            <person name="Yin X."/>
            <person name="Woodcroft B.J."/>
            <person name="Tyson G.W."/>
            <person name="Hugenholtz P."/>
            <person name="Polz M.F."/>
            <person name="Zhang T."/>
        </authorList>
    </citation>
    <scope>NUCLEOTIDE SEQUENCE</scope>
    <source>
        <strain evidence="1">HKST-UBA02</strain>
    </source>
</reference>
<dbReference type="EMBL" id="JAGQHS010000126">
    <property type="protein sequence ID" value="MCA9757875.1"/>
    <property type="molecule type" value="Genomic_DNA"/>
</dbReference>
<reference evidence="1" key="1">
    <citation type="submission" date="2020-04" db="EMBL/GenBank/DDBJ databases">
        <authorList>
            <person name="Zhang T."/>
        </authorList>
    </citation>
    <scope>NUCLEOTIDE SEQUENCE</scope>
    <source>
        <strain evidence="1">HKST-UBA02</strain>
    </source>
</reference>
<organism evidence="1 2">
    <name type="scientific">Eiseniibacteriota bacterium</name>
    <dbReference type="NCBI Taxonomy" id="2212470"/>
    <lineage>
        <taxon>Bacteria</taxon>
        <taxon>Candidatus Eiseniibacteriota</taxon>
    </lineage>
</organism>
<evidence type="ECO:0000313" key="2">
    <source>
        <dbReference type="Proteomes" id="UP000739538"/>
    </source>
</evidence>
<proteinExistence type="predicted"/>
<gene>
    <name evidence="1" type="ORF">KDA27_18940</name>
</gene>
<dbReference type="AlphaFoldDB" id="A0A956NIR9"/>
<evidence type="ECO:0000313" key="1">
    <source>
        <dbReference type="EMBL" id="MCA9757875.1"/>
    </source>
</evidence>
<dbReference type="Proteomes" id="UP000739538">
    <property type="component" value="Unassembled WGS sequence"/>
</dbReference>
<protein>
    <submittedName>
        <fullName evidence="1">Uncharacterized protein</fullName>
    </submittedName>
</protein>
<sequence length="172" mass="19342">MGFSLVLILAVTASTVLATIPERQIVWQDAARVLSPEVIAMTDSVRTIYDSLGVTPRCYAGRMSSDWFHEDRWDPPWAGVLSFDENAGEPIWTWLQARGWEQRDGSEGPCSSLSVWVWDRWACVLHESWGPCFGLGEFTPEQEDSVYAAEGSSFDYSISFCFVDTVKTDVSR</sequence>